<dbReference type="RefSeq" id="XP_024332162.1">
    <property type="nucleotide sequence ID" value="XM_024475098.1"/>
</dbReference>
<evidence type="ECO:0000313" key="2">
    <source>
        <dbReference type="Proteomes" id="UP000034350"/>
    </source>
</evidence>
<proteinExistence type="predicted"/>
<dbReference type="EMBL" id="JPQZ01000003">
    <property type="protein sequence ID" value="KKO76420.1"/>
    <property type="molecule type" value="Genomic_DNA"/>
</dbReference>
<dbReference type="Proteomes" id="UP000034350">
    <property type="component" value="Unassembled WGS sequence"/>
</dbReference>
<dbReference type="VEuPathDB" id="MicrosporidiaDB:AAJ76_300054809"/>
<accession>A0A0F9WIN1</accession>
<name>A0A0F9WIN1_9MICR</name>
<evidence type="ECO:0000313" key="1">
    <source>
        <dbReference type="EMBL" id="KKO76420.1"/>
    </source>
</evidence>
<gene>
    <name evidence="1" type="ORF">AAJ76_300054809</name>
</gene>
<dbReference type="VEuPathDB" id="MicrosporidiaDB:G9O61_00g017120"/>
<keyword evidence="2" id="KW-1185">Reference proteome</keyword>
<dbReference type="VEuPathDB" id="MicrosporidiaDB:NCER_101560"/>
<reference evidence="1 2" key="1">
    <citation type="journal article" date="2015" name="Environ. Microbiol.">
        <title>Genome analyses suggest the presence of polyploidy and recent human-driven expansions in eight global populations of the honeybee pathogen Nosema ceranae.</title>
        <authorList>
            <person name="Pelin A."/>
            <person name="Selman M."/>
            <person name="Aris-Brosou S."/>
            <person name="Farinelli L."/>
            <person name="Corradi N."/>
        </authorList>
    </citation>
    <scope>NUCLEOTIDE SEQUENCE [LARGE SCALE GENOMIC DNA]</scope>
    <source>
        <strain evidence="1 2">PA08 1199</strain>
    </source>
</reference>
<comment type="caution">
    <text evidence="1">The sequence shown here is derived from an EMBL/GenBank/DDBJ whole genome shotgun (WGS) entry which is preliminary data.</text>
</comment>
<organism evidence="1 2">
    <name type="scientific">Vairimorpha ceranae</name>
    <dbReference type="NCBI Taxonomy" id="40302"/>
    <lineage>
        <taxon>Eukaryota</taxon>
        <taxon>Fungi</taxon>
        <taxon>Fungi incertae sedis</taxon>
        <taxon>Microsporidia</taxon>
        <taxon>Nosematidae</taxon>
        <taxon>Vairimorpha</taxon>
    </lineage>
</organism>
<dbReference type="GeneID" id="36320029"/>
<dbReference type="AlphaFoldDB" id="A0A0F9WIN1"/>
<sequence length="433" mass="50787">MVNCIVLFLKSCFCMDVKNNTLRFNNNNNNCIDKSIDSIHQIKSTLKKPNITNFIGLSNIKTTNDRKKPIARNKKKVTFLDELNAELINQDTKENMKNPLKKSKKKVTFSDECSVKIFYINNNKEDNDDTKDNTIFSIKIKNLNLKQNKALDCSTDNFDVKQMTTNEVISKSCLIKNKLEGQQTSKDKLTLEIANSSTIPSLNMKNRYKCPFLNESQFYNLFNDNFYKFVKDCPLLLHLIFIAEKNYFFIDKEFGRIVNKIFESAILYVKSHKSEDLTNASNKMMSKILCALRIFNTQNFTNSSLNEKKNETFINFAGSFELRKSLEIITTKLLYNEIFQGYNLTYFLTIYYGKRFTFDDQNLPSTSDLNIFINDHLFLCKTIFLYLLNPCSFDKDMIVHLKKQQQVFYMKKKRHPSLARYYLNIDNLIELFK</sequence>
<protein>
    <submittedName>
        <fullName evidence="1">Uncharacterized protein</fullName>
    </submittedName>
</protein>